<evidence type="ECO:0000256" key="1">
    <source>
        <dbReference type="SAM" id="MobiDB-lite"/>
    </source>
</evidence>
<sequence length="155" mass="17180">MLSPRHSRRPLAASRVNVSSFNLIWSLLFTCDVGHETVAMSQNGNAAKRKGGSGSAEPAHFYTRRRFWSAKFVSDFFNSTTRPPSQKGGGWVFDSTADLRALPSIREAFWKVTALCLDARRNGTIITLSPVGPPTCPAGHRRTSQRPRADALHRR</sequence>
<gene>
    <name evidence="2" type="ORF">EVAR_51341_1</name>
</gene>
<dbReference type="AlphaFoldDB" id="A0A4C1Y0Q0"/>
<reference evidence="2 3" key="1">
    <citation type="journal article" date="2019" name="Commun. Biol.">
        <title>The bagworm genome reveals a unique fibroin gene that provides high tensile strength.</title>
        <authorList>
            <person name="Kono N."/>
            <person name="Nakamura H."/>
            <person name="Ohtoshi R."/>
            <person name="Tomita M."/>
            <person name="Numata K."/>
            <person name="Arakawa K."/>
        </authorList>
    </citation>
    <scope>NUCLEOTIDE SEQUENCE [LARGE SCALE GENOMIC DNA]</scope>
</reference>
<dbReference type="Proteomes" id="UP000299102">
    <property type="component" value="Unassembled WGS sequence"/>
</dbReference>
<name>A0A4C1Y0Q0_EUMVA</name>
<proteinExistence type="predicted"/>
<evidence type="ECO:0000313" key="2">
    <source>
        <dbReference type="EMBL" id="GBP68107.1"/>
    </source>
</evidence>
<keyword evidence="3" id="KW-1185">Reference proteome</keyword>
<comment type="caution">
    <text evidence="2">The sequence shown here is derived from an EMBL/GenBank/DDBJ whole genome shotgun (WGS) entry which is preliminary data.</text>
</comment>
<evidence type="ECO:0000313" key="3">
    <source>
        <dbReference type="Proteomes" id="UP000299102"/>
    </source>
</evidence>
<feature type="region of interest" description="Disordered" evidence="1">
    <location>
        <begin position="133"/>
        <end position="155"/>
    </location>
</feature>
<dbReference type="EMBL" id="BGZK01001001">
    <property type="protein sequence ID" value="GBP68107.1"/>
    <property type="molecule type" value="Genomic_DNA"/>
</dbReference>
<accession>A0A4C1Y0Q0</accession>
<protein>
    <submittedName>
        <fullName evidence="2">Uncharacterized protein</fullName>
    </submittedName>
</protein>
<organism evidence="2 3">
    <name type="scientific">Eumeta variegata</name>
    <name type="common">Bagworm moth</name>
    <name type="synonym">Eumeta japonica</name>
    <dbReference type="NCBI Taxonomy" id="151549"/>
    <lineage>
        <taxon>Eukaryota</taxon>
        <taxon>Metazoa</taxon>
        <taxon>Ecdysozoa</taxon>
        <taxon>Arthropoda</taxon>
        <taxon>Hexapoda</taxon>
        <taxon>Insecta</taxon>
        <taxon>Pterygota</taxon>
        <taxon>Neoptera</taxon>
        <taxon>Endopterygota</taxon>
        <taxon>Lepidoptera</taxon>
        <taxon>Glossata</taxon>
        <taxon>Ditrysia</taxon>
        <taxon>Tineoidea</taxon>
        <taxon>Psychidae</taxon>
        <taxon>Oiketicinae</taxon>
        <taxon>Eumeta</taxon>
    </lineage>
</organism>